<dbReference type="PANTHER" id="PTHR43327">
    <property type="entry name" value="STOMATIN-LIKE PROTEIN 2, MITOCHONDRIAL"/>
    <property type="match status" value="1"/>
</dbReference>
<dbReference type="Proteomes" id="UP001161247">
    <property type="component" value="Chromosome 1"/>
</dbReference>
<evidence type="ECO:0000259" key="1">
    <source>
        <dbReference type="SMART" id="SM00244"/>
    </source>
</evidence>
<protein>
    <submittedName>
        <fullName evidence="2">OLC1v1027799C1</fullName>
    </submittedName>
</protein>
<dbReference type="GO" id="GO:0007005">
    <property type="term" value="P:mitochondrion organization"/>
    <property type="evidence" value="ECO:0007669"/>
    <property type="project" value="TreeGrafter"/>
</dbReference>
<name>A0AAV1CDF7_OLDCO</name>
<keyword evidence="3" id="KW-1185">Reference proteome</keyword>
<reference evidence="2" key="1">
    <citation type="submission" date="2023-03" db="EMBL/GenBank/DDBJ databases">
        <authorList>
            <person name="Julca I."/>
        </authorList>
    </citation>
    <scope>NUCLEOTIDE SEQUENCE</scope>
</reference>
<accession>A0AAV1CDF7</accession>
<dbReference type="InterPro" id="IPR001107">
    <property type="entry name" value="Band_7"/>
</dbReference>
<dbReference type="SUPFAM" id="SSF117892">
    <property type="entry name" value="Band 7/SPFH domain"/>
    <property type="match status" value="1"/>
</dbReference>
<feature type="domain" description="Band 7" evidence="1">
    <location>
        <begin position="99"/>
        <end position="268"/>
    </location>
</feature>
<dbReference type="EMBL" id="OX459118">
    <property type="protein sequence ID" value="CAI9092537.1"/>
    <property type="molecule type" value="Genomic_DNA"/>
</dbReference>
<dbReference type="AlphaFoldDB" id="A0AAV1CDF7"/>
<proteinExistence type="predicted"/>
<dbReference type="Pfam" id="PF01145">
    <property type="entry name" value="Band_7"/>
    <property type="match status" value="1"/>
</dbReference>
<dbReference type="Gene3D" id="3.30.479.30">
    <property type="entry name" value="Band 7 domain"/>
    <property type="match status" value="1"/>
</dbReference>
<dbReference type="InterPro" id="IPR036013">
    <property type="entry name" value="Band_7/SPFH_dom_sf"/>
</dbReference>
<dbReference type="SMART" id="SM00244">
    <property type="entry name" value="PHB"/>
    <property type="match status" value="1"/>
</dbReference>
<gene>
    <name evidence="2" type="ORF">OLC1_LOCUS4184</name>
</gene>
<dbReference type="PANTHER" id="PTHR43327:SF10">
    <property type="entry name" value="STOMATIN-LIKE PROTEIN 2, MITOCHONDRIAL"/>
    <property type="match status" value="1"/>
</dbReference>
<evidence type="ECO:0000313" key="2">
    <source>
        <dbReference type="EMBL" id="CAI9092537.1"/>
    </source>
</evidence>
<sequence length="289" mass="33356">MNLLRCSGNHLRRLKELCRRQISSSHRSYPFCYDGLTPPPFGPRHHLQPHSYLHRHDGSFLHSLRSTSGESKNCKPHCLQRKSDDRLGRFYLSILLSVWGFFLVRKNKAYVIERRDMYFKTVHEGIHLKIPAVDKIVFGFSLESKTIHVPYHSATTGDGQNITISSILIVQVIEPVKVLYGDQKAIDAVIDFVLNRLREEVKDRTLEEFTRDRKIICLKIEVAVAEVAASRGLLCIGYRMVAVVYPNDVPYMLRKLPKGLCNAVFKIVKFFSEAIYGVPTNVKWMQHFR</sequence>
<dbReference type="GO" id="GO:0005739">
    <property type="term" value="C:mitochondrion"/>
    <property type="evidence" value="ECO:0007669"/>
    <property type="project" value="TreeGrafter"/>
</dbReference>
<organism evidence="2 3">
    <name type="scientific">Oldenlandia corymbosa var. corymbosa</name>
    <dbReference type="NCBI Taxonomy" id="529605"/>
    <lineage>
        <taxon>Eukaryota</taxon>
        <taxon>Viridiplantae</taxon>
        <taxon>Streptophyta</taxon>
        <taxon>Embryophyta</taxon>
        <taxon>Tracheophyta</taxon>
        <taxon>Spermatophyta</taxon>
        <taxon>Magnoliopsida</taxon>
        <taxon>eudicotyledons</taxon>
        <taxon>Gunneridae</taxon>
        <taxon>Pentapetalae</taxon>
        <taxon>asterids</taxon>
        <taxon>lamiids</taxon>
        <taxon>Gentianales</taxon>
        <taxon>Rubiaceae</taxon>
        <taxon>Rubioideae</taxon>
        <taxon>Spermacoceae</taxon>
        <taxon>Hedyotis-Oldenlandia complex</taxon>
        <taxon>Oldenlandia</taxon>
    </lineage>
</organism>
<dbReference type="InterPro" id="IPR050710">
    <property type="entry name" value="Band7/mec-2_domain"/>
</dbReference>
<evidence type="ECO:0000313" key="3">
    <source>
        <dbReference type="Proteomes" id="UP001161247"/>
    </source>
</evidence>